<feature type="transmembrane region" description="Helical" evidence="6">
    <location>
        <begin position="241"/>
        <end position="259"/>
    </location>
</feature>
<evidence type="ECO:0000256" key="4">
    <source>
        <dbReference type="ARBA" id="ARBA00022989"/>
    </source>
</evidence>
<keyword evidence="3 6" id="KW-0812">Transmembrane</keyword>
<protein>
    <recommendedName>
        <fullName evidence="9">Lysylphosphatidylglycerol synthase TM region</fullName>
    </recommendedName>
</protein>
<gene>
    <name evidence="7" type="ORF">SAMN04487997_2372</name>
</gene>
<dbReference type="Pfam" id="PF03706">
    <property type="entry name" value="LPG_synthase_TM"/>
    <property type="match status" value="1"/>
</dbReference>
<keyword evidence="4 6" id="KW-1133">Transmembrane helix</keyword>
<dbReference type="OrthoDB" id="2542372at2"/>
<dbReference type="InterPro" id="IPR022791">
    <property type="entry name" value="L-PG_synthase/AglD"/>
</dbReference>
<dbReference type="Proteomes" id="UP000199420">
    <property type="component" value="Unassembled WGS sequence"/>
</dbReference>
<dbReference type="STRING" id="529704.SAMN02927913_3281"/>
<name>A0A1H6VR18_9GAMM</name>
<organism evidence="7 8">
    <name type="scientific">Frateuria terrea</name>
    <dbReference type="NCBI Taxonomy" id="529704"/>
    <lineage>
        <taxon>Bacteria</taxon>
        <taxon>Pseudomonadati</taxon>
        <taxon>Pseudomonadota</taxon>
        <taxon>Gammaproteobacteria</taxon>
        <taxon>Lysobacterales</taxon>
        <taxon>Rhodanobacteraceae</taxon>
        <taxon>Frateuria</taxon>
    </lineage>
</organism>
<evidence type="ECO:0008006" key="9">
    <source>
        <dbReference type="Google" id="ProtNLM"/>
    </source>
</evidence>
<feature type="transmembrane region" description="Helical" evidence="6">
    <location>
        <begin position="156"/>
        <end position="179"/>
    </location>
</feature>
<feature type="transmembrane region" description="Helical" evidence="6">
    <location>
        <begin position="200"/>
        <end position="229"/>
    </location>
</feature>
<comment type="subcellular location">
    <subcellularLocation>
        <location evidence="1">Cell membrane</location>
        <topology evidence="1">Multi-pass membrane protein</topology>
    </subcellularLocation>
</comment>
<reference evidence="7 8" key="1">
    <citation type="submission" date="2016-10" db="EMBL/GenBank/DDBJ databases">
        <authorList>
            <person name="de Groot N.N."/>
        </authorList>
    </citation>
    <scope>NUCLEOTIDE SEQUENCE [LARGE SCALE GENOMIC DNA]</scope>
    <source>
        <strain evidence="7 8">DSM 26515</strain>
    </source>
</reference>
<dbReference type="GO" id="GO:0005886">
    <property type="term" value="C:plasma membrane"/>
    <property type="evidence" value="ECO:0007669"/>
    <property type="project" value="UniProtKB-SubCell"/>
</dbReference>
<dbReference type="EMBL" id="FNYC01000004">
    <property type="protein sequence ID" value="SEJ06156.1"/>
    <property type="molecule type" value="Genomic_DNA"/>
</dbReference>
<sequence length="318" mass="34417">MSKRLMRWLGILLAIAAGTYFIRHAEKALIDKDLSRLMDGKVLLAAVILTVLYTLLIPTTALAWTWQLNAMHQPARYRRMLPVMATTQFGKYLPGNVAQHIGRIALARSAGVSLSAALFSVAYEMLLMLVASAHIGALTLLWAPPRAFSHWGIIDYRVPLLIVITLVAIVGLLLAPRVASWLARYRASRRGDHDYVPPRLHLGAGTALACYVVYAANFCLIGSGLWFLAHALLSYADTTPSAIFLTGAFASSWIFGFIIPGAPAGLGVREAILSAWLSGSLPPAQIVLLVIALRIATTLGDLFNFVWGSIAIASSRDG</sequence>
<evidence type="ECO:0000313" key="7">
    <source>
        <dbReference type="EMBL" id="SEJ06156.1"/>
    </source>
</evidence>
<keyword evidence="8" id="KW-1185">Reference proteome</keyword>
<feature type="transmembrane region" description="Helical" evidence="6">
    <location>
        <begin position="271"/>
        <end position="296"/>
    </location>
</feature>
<evidence type="ECO:0000313" key="8">
    <source>
        <dbReference type="Proteomes" id="UP000199420"/>
    </source>
</evidence>
<feature type="transmembrane region" description="Helical" evidence="6">
    <location>
        <begin position="125"/>
        <end position="144"/>
    </location>
</feature>
<evidence type="ECO:0000256" key="2">
    <source>
        <dbReference type="ARBA" id="ARBA00022475"/>
    </source>
</evidence>
<evidence type="ECO:0000256" key="1">
    <source>
        <dbReference type="ARBA" id="ARBA00004651"/>
    </source>
</evidence>
<evidence type="ECO:0000256" key="6">
    <source>
        <dbReference type="SAM" id="Phobius"/>
    </source>
</evidence>
<dbReference type="AlphaFoldDB" id="A0A1H6VR18"/>
<accession>A0A1H6VR18</accession>
<evidence type="ECO:0000256" key="3">
    <source>
        <dbReference type="ARBA" id="ARBA00022692"/>
    </source>
</evidence>
<feature type="transmembrane region" description="Helical" evidence="6">
    <location>
        <begin position="43"/>
        <end position="66"/>
    </location>
</feature>
<keyword evidence="2" id="KW-1003">Cell membrane</keyword>
<dbReference type="RefSeq" id="WP_091339470.1">
    <property type="nucleotide sequence ID" value="NZ_FNYC01000004.1"/>
</dbReference>
<keyword evidence="5 6" id="KW-0472">Membrane</keyword>
<evidence type="ECO:0000256" key="5">
    <source>
        <dbReference type="ARBA" id="ARBA00023136"/>
    </source>
</evidence>
<proteinExistence type="predicted"/>